<dbReference type="CDD" id="cd06558">
    <property type="entry name" value="crotonase-like"/>
    <property type="match status" value="1"/>
</dbReference>
<reference evidence="2 3" key="1">
    <citation type="submission" date="2019-11" db="EMBL/GenBank/DDBJ databases">
        <title>Comparative genomics of hydrocarbon-degrading Desulfosarcina strains.</title>
        <authorList>
            <person name="Watanabe M."/>
            <person name="Kojima H."/>
            <person name="Fukui M."/>
        </authorList>
    </citation>
    <scope>NUCLEOTIDE SEQUENCE [LARGE SCALE GENOMIC DNA]</scope>
    <source>
        <strain evidence="2 3">28bB2T</strain>
    </source>
</reference>
<evidence type="ECO:0000256" key="1">
    <source>
        <dbReference type="ARBA" id="ARBA00005254"/>
    </source>
</evidence>
<proteinExistence type="inferred from homology"/>
<sequence>MTANSDLIVSYPDFFVTEFREDSLWVKLSGNFFHNFISFDSKNFLHDFFKRIAVEPQIKSVVIHSAFHESGRDEYMRFFLLESPERHLGHLGFSSAMDRYELHRFCNIVDQTIQDIVSMNKMVIHICSGDVLSVFMNISLACDYRIVSSGTVFHNVFQEIGMLPTGGGAFFLSKMVGASKAKKLLLQQRITSQEAFDNGIADQMVSPYDLERAAMGVVRKYSQIPNQTLFGVKRLVNFSLNDLKNYLETETKEIIKIGLREDFNDQ</sequence>
<evidence type="ECO:0000313" key="2">
    <source>
        <dbReference type="EMBL" id="BBO81052.1"/>
    </source>
</evidence>
<dbReference type="InterPro" id="IPR001753">
    <property type="entry name" value="Enoyl-CoA_hydra/iso"/>
</dbReference>
<dbReference type="GO" id="GO:0003824">
    <property type="term" value="F:catalytic activity"/>
    <property type="evidence" value="ECO:0007669"/>
    <property type="project" value="UniProtKB-ARBA"/>
</dbReference>
<dbReference type="Pfam" id="PF00378">
    <property type="entry name" value="ECH_1"/>
    <property type="match status" value="1"/>
</dbReference>
<protein>
    <recommendedName>
        <fullName evidence="4">Enoyl-CoA hydratase</fullName>
    </recommendedName>
</protein>
<accession>A0A5K7ZG44</accession>
<dbReference type="PANTHER" id="PTHR43802:SF1">
    <property type="entry name" value="IP11341P-RELATED"/>
    <property type="match status" value="1"/>
</dbReference>
<dbReference type="SUPFAM" id="SSF52096">
    <property type="entry name" value="ClpP/crotonase"/>
    <property type="match status" value="1"/>
</dbReference>
<dbReference type="InterPro" id="IPR029045">
    <property type="entry name" value="ClpP/crotonase-like_dom_sf"/>
</dbReference>
<dbReference type="PANTHER" id="PTHR43802">
    <property type="entry name" value="ENOYL-COA HYDRATASE"/>
    <property type="match status" value="1"/>
</dbReference>
<organism evidence="2 3">
    <name type="scientific">Desulfosarcina ovata subsp. sediminis</name>
    <dbReference type="NCBI Taxonomy" id="885957"/>
    <lineage>
        <taxon>Bacteria</taxon>
        <taxon>Pseudomonadati</taxon>
        <taxon>Thermodesulfobacteriota</taxon>
        <taxon>Desulfobacteria</taxon>
        <taxon>Desulfobacterales</taxon>
        <taxon>Desulfosarcinaceae</taxon>
        <taxon>Desulfosarcina</taxon>
    </lineage>
</organism>
<dbReference type="AlphaFoldDB" id="A0A5K7ZG44"/>
<evidence type="ECO:0000313" key="3">
    <source>
        <dbReference type="Proteomes" id="UP000425960"/>
    </source>
</evidence>
<dbReference type="Proteomes" id="UP000425960">
    <property type="component" value="Chromosome"/>
</dbReference>
<dbReference type="KEGG" id="dov:DSCO28_16180"/>
<evidence type="ECO:0008006" key="4">
    <source>
        <dbReference type="Google" id="ProtNLM"/>
    </source>
</evidence>
<dbReference type="Gene3D" id="3.90.226.10">
    <property type="entry name" value="2-enoyl-CoA Hydratase, Chain A, domain 1"/>
    <property type="match status" value="1"/>
</dbReference>
<comment type="similarity">
    <text evidence="1">Belongs to the enoyl-CoA hydratase/isomerase family.</text>
</comment>
<gene>
    <name evidence="2" type="ORF">DSCO28_16180</name>
</gene>
<dbReference type="EMBL" id="AP021876">
    <property type="protein sequence ID" value="BBO81052.1"/>
    <property type="molecule type" value="Genomic_DNA"/>
</dbReference>
<name>A0A5K7ZG44_9BACT</name>